<dbReference type="PANTHER" id="PTHR43133">
    <property type="entry name" value="RNA POLYMERASE ECF-TYPE SIGMA FACTO"/>
    <property type="match status" value="1"/>
</dbReference>
<dbReference type="Pfam" id="PF04545">
    <property type="entry name" value="Sigma70_r4"/>
    <property type="match status" value="1"/>
</dbReference>
<dbReference type="SUPFAM" id="SSF88659">
    <property type="entry name" value="Sigma3 and sigma4 domains of RNA polymerase sigma factors"/>
    <property type="match status" value="1"/>
</dbReference>
<dbReference type="InterPro" id="IPR007627">
    <property type="entry name" value="RNA_pol_sigma70_r2"/>
</dbReference>
<comment type="similarity">
    <text evidence="1">Belongs to the sigma-70 factor family. ECF subfamily.</text>
</comment>
<evidence type="ECO:0000256" key="4">
    <source>
        <dbReference type="ARBA" id="ARBA00023125"/>
    </source>
</evidence>
<dbReference type="InterPro" id="IPR013325">
    <property type="entry name" value="RNA_pol_sigma_r2"/>
</dbReference>
<dbReference type="InterPro" id="IPR014284">
    <property type="entry name" value="RNA_pol_sigma-70_dom"/>
</dbReference>
<evidence type="ECO:0000313" key="8">
    <source>
        <dbReference type="EMBL" id="OHA29177.1"/>
    </source>
</evidence>
<keyword evidence="3" id="KW-0731">Sigma factor</keyword>
<evidence type="ECO:0000256" key="3">
    <source>
        <dbReference type="ARBA" id="ARBA00023082"/>
    </source>
</evidence>
<organism evidence="8 9">
    <name type="scientific">Candidatus Taylorbacteria bacterium RIFCSPHIGHO2_12_FULL_45_16</name>
    <dbReference type="NCBI Taxonomy" id="1802315"/>
    <lineage>
        <taxon>Bacteria</taxon>
        <taxon>Candidatus Tayloriibacteriota</taxon>
    </lineage>
</organism>
<dbReference type="InterPro" id="IPR039425">
    <property type="entry name" value="RNA_pol_sigma-70-like"/>
</dbReference>
<reference evidence="8 9" key="1">
    <citation type="journal article" date="2016" name="Nat. Commun.">
        <title>Thousands of microbial genomes shed light on interconnected biogeochemical processes in an aquifer system.</title>
        <authorList>
            <person name="Anantharaman K."/>
            <person name="Brown C.T."/>
            <person name="Hug L.A."/>
            <person name="Sharon I."/>
            <person name="Castelle C.J."/>
            <person name="Probst A.J."/>
            <person name="Thomas B.C."/>
            <person name="Singh A."/>
            <person name="Wilkins M.J."/>
            <person name="Karaoz U."/>
            <person name="Brodie E.L."/>
            <person name="Williams K.H."/>
            <person name="Hubbard S.S."/>
            <person name="Banfield J.F."/>
        </authorList>
    </citation>
    <scope>NUCLEOTIDE SEQUENCE [LARGE SCALE GENOMIC DNA]</scope>
</reference>
<dbReference type="InterPro" id="IPR036388">
    <property type="entry name" value="WH-like_DNA-bd_sf"/>
</dbReference>
<dbReference type="AlphaFoldDB" id="A0A1G2MZ75"/>
<evidence type="ECO:0000313" key="9">
    <source>
        <dbReference type="Proteomes" id="UP000178089"/>
    </source>
</evidence>
<sequence>MVNSYYMERSDEQLISEYLDGDEKALGTLVERHLTNAYNFALKLVNDSQAANDITQEAFVKAWKNIRGFKQESTFQTWLFAITRNVAIDWLRRRKEVVFSAFENERGENMFTETLADQSLLSDELLARAEDVRFVEILLEELDPLYRDVLKLRYSSNMTFEEIGELLKRPLHTIKSQYRRALIALRRSLEVRPI</sequence>
<dbReference type="GO" id="GO:0006352">
    <property type="term" value="P:DNA-templated transcription initiation"/>
    <property type="evidence" value="ECO:0007669"/>
    <property type="project" value="InterPro"/>
</dbReference>
<dbReference type="Pfam" id="PF04542">
    <property type="entry name" value="Sigma70_r2"/>
    <property type="match status" value="1"/>
</dbReference>
<dbReference type="PANTHER" id="PTHR43133:SF8">
    <property type="entry name" value="RNA POLYMERASE SIGMA FACTOR HI_1459-RELATED"/>
    <property type="match status" value="1"/>
</dbReference>
<dbReference type="NCBIfam" id="TIGR02937">
    <property type="entry name" value="sigma70-ECF"/>
    <property type="match status" value="1"/>
</dbReference>
<dbReference type="GO" id="GO:0003677">
    <property type="term" value="F:DNA binding"/>
    <property type="evidence" value="ECO:0007669"/>
    <property type="project" value="UniProtKB-KW"/>
</dbReference>
<dbReference type="EMBL" id="MHRT01000005">
    <property type="protein sequence ID" value="OHA29177.1"/>
    <property type="molecule type" value="Genomic_DNA"/>
</dbReference>
<evidence type="ECO:0000256" key="2">
    <source>
        <dbReference type="ARBA" id="ARBA00023015"/>
    </source>
</evidence>
<name>A0A1G2MZ75_9BACT</name>
<gene>
    <name evidence="8" type="ORF">A3F51_01015</name>
</gene>
<dbReference type="STRING" id="1802315.A3F51_01015"/>
<proteinExistence type="inferred from homology"/>
<accession>A0A1G2MZ75</accession>
<dbReference type="Proteomes" id="UP000178089">
    <property type="component" value="Unassembled WGS sequence"/>
</dbReference>
<dbReference type="Gene3D" id="1.10.1740.10">
    <property type="match status" value="1"/>
</dbReference>
<keyword evidence="5" id="KW-0804">Transcription</keyword>
<evidence type="ECO:0000256" key="1">
    <source>
        <dbReference type="ARBA" id="ARBA00010641"/>
    </source>
</evidence>
<dbReference type="InterPro" id="IPR007630">
    <property type="entry name" value="RNA_pol_sigma70_r4"/>
</dbReference>
<feature type="domain" description="RNA polymerase sigma-70 region 4" evidence="7">
    <location>
        <begin position="138"/>
        <end position="186"/>
    </location>
</feature>
<dbReference type="InterPro" id="IPR013324">
    <property type="entry name" value="RNA_pol_sigma_r3/r4-like"/>
</dbReference>
<evidence type="ECO:0000256" key="5">
    <source>
        <dbReference type="ARBA" id="ARBA00023163"/>
    </source>
</evidence>
<dbReference type="GO" id="GO:0016987">
    <property type="term" value="F:sigma factor activity"/>
    <property type="evidence" value="ECO:0007669"/>
    <property type="project" value="UniProtKB-KW"/>
</dbReference>
<keyword evidence="4" id="KW-0238">DNA-binding</keyword>
<evidence type="ECO:0000259" key="7">
    <source>
        <dbReference type="Pfam" id="PF04545"/>
    </source>
</evidence>
<dbReference type="Gene3D" id="1.10.10.10">
    <property type="entry name" value="Winged helix-like DNA-binding domain superfamily/Winged helix DNA-binding domain"/>
    <property type="match status" value="1"/>
</dbReference>
<dbReference type="SUPFAM" id="SSF88946">
    <property type="entry name" value="Sigma2 domain of RNA polymerase sigma factors"/>
    <property type="match status" value="1"/>
</dbReference>
<keyword evidence="2" id="KW-0805">Transcription regulation</keyword>
<feature type="domain" description="RNA polymerase sigma-70 region 2" evidence="6">
    <location>
        <begin position="29"/>
        <end position="95"/>
    </location>
</feature>
<protein>
    <recommendedName>
        <fullName evidence="10">RNA polymerase subunit sigma-24</fullName>
    </recommendedName>
</protein>
<evidence type="ECO:0008006" key="10">
    <source>
        <dbReference type="Google" id="ProtNLM"/>
    </source>
</evidence>
<evidence type="ECO:0000259" key="6">
    <source>
        <dbReference type="Pfam" id="PF04542"/>
    </source>
</evidence>
<comment type="caution">
    <text evidence="8">The sequence shown here is derived from an EMBL/GenBank/DDBJ whole genome shotgun (WGS) entry which is preliminary data.</text>
</comment>